<sequence>MWRLVYAKRKLILSECKSLEDALSGTSFSCGSPLQDLELPAELEKKVYVRQLNCHDPIEILYYTAKYEPICIYCGEPEPFTSEANYPQCKDCNNKEPIAKTK</sequence>
<name>A0A7D9LE62_PARCT</name>
<keyword evidence="2" id="KW-1185">Reference proteome</keyword>
<reference evidence="1" key="1">
    <citation type="submission" date="2020-04" db="EMBL/GenBank/DDBJ databases">
        <authorList>
            <person name="Alioto T."/>
            <person name="Alioto T."/>
            <person name="Gomez Garrido J."/>
        </authorList>
    </citation>
    <scope>NUCLEOTIDE SEQUENCE</scope>
    <source>
        <strain evidence="1">A484AB</strain>
    </source>
</reference>
<gene>
    <name evidence="1" type="ORF">PACLA_8A042686</name>
</gene>
<accession>A0A7D9LE62</accession>
<evidence type="ECO:0000313" key="1">
    <source>
        <dbReference type="EMBL" id="CAB4028705.1"/>
    </source>
</evidence>
<dbReference type="EMBL" id="CACRXK020015659">
    <property type="protein sequence ID" value="CAB4028705.1"/>
    <property type="molecule type" value="Genomic_DNA"/>
</dbReference>
<organism evidence="1 2">
    <name type="scientific">Paramuricea clavata</name>
    <name type="common">Red gorgonian</name>
    <name type="synonym">Violescent sea-whip</name>
    <dbReference type="NCBI Taxonomy" id="317549"/>
    <lineage>
        <taxon>Eukaryota</taxon>
        <taxon>Metazoa</taxon>
        <taxon>Cnidaria</taxon>
        <taxon>Anthozoa</taxon>
        <taxon>Octocorallia</taxon>
        <taxon>Malacalcyonacea</taxon>
        <taxon>Plexauridae</taxon>
        <taxon>Paramuricea</taxon>
    </lineage>
</organism>
<proteinExistence type="predicted"/>
<dbReference type="Proteomes" id="UP001152795">
    <property type="component" value="Unassembled WGS sequence"/>
</dbReference>
<protein>
    <submittedName>
        <fullName evidence="1">Uncharacterized protein</fullName>
    </submittedName>
</protein>
<comment type="caution">
    <text evidence="1">The sequence shown here is derived from an EMBL/GenBank/DDBJ whole genome shotgun (WGS) entry which is preliminary data.</text>
</comment>
<dbReference type="AlphaFoldDB" id="A0A7D9LE62"/>
<evidence type="ECO:0000313" key="2">
    <source>
        <dbReference type="Proteomes" id="UP001152795"/>
    </source>
</evidence>